<dbReference type="SUPFAM" id="SSF111369">
    <property type="entry name" value="HlyD-like secretion proteins"/>
    <property type="match status" value="1"/>
</dbReference>
<evidence type="ECO:0000313" key="4">
    <source>
        <dbReference type="Proteomes" id="UP000268007"/>
    </source>
</evidence>
<dbReference type="AlphaFoldDB" id="A0A495J491"/>
<feature type="chain" id="PRO_5019843838" evidence="1">
    <location>
        <begin position="20"/>
        <end position="315"/>
    </location>
</feature>
<accession>A0A495J491</accession>
<dbReference type="Pfam" id="PF25917">
    <property type="entry name" value="BSH_RND"/>
    <property type="match status" value="1"/>
</dbReference>
<dbReference type="Gene3D" id="2.40.420.20">
    <property type="match status" value="1"/>
</dbReference>
<dbReference type="OrthoDB" id="1435302at2"/>
<dbReference type="Gene3D" id="2.40.50.100">
    <property type="match status" value="1"/>
</dbReference>
<proteinExistence type="predicted"/>
<dbReference type="InterPro" id="IPR058625">
    <property type="entry name" value="MdtA-like_BSH"/>
</dbReference>
<keyword evidence="4" id="KW-1185">Reference proteome</keyword>
<comment type="caution">
    <text evidence="3">The sequence shown here is derived from an EMBL/GenBank/DDBJ whole genome shotgun (WGS) entry which is preliminary data.</text>
</comment>
<dbReference type="GO" id="GO:1990281">
    <property type="term" value="C:efflux pump complex"/>
    <property type="evidence" value="ECO:0007669"/>
    <property type="project" value="TreeGrafter"/>
</dbReference>
<dbReference type="PANTHER" id="PTHR30469">
    <property type="entry name" value="MULTIDRUG RESISTANCE PROTEIN MDTA"/>
    <property type="match status" value="1"/>
</dbReference>
<feature type="signal peptide" evidence="1">
    <location>
        <begin position="1"/>
        <end position="19"/>
    </location>
</feature>
<dbReference type="GO" id="GO:0015562">
    <property type="term" value="F:efflux transmembrane transporter activity"/>
    <property type="evidence" value="ECO:0007669"/>
    <property type="project" value="TreeGrafter"/>
</dbReference>
<dbReference type="PROSITE" id="PS51257">
    <property type="entry name" value="PROKAR_LIPOPROTEIN"/>
    <property type="match status" value="1"/>
</dbReference>
<sequence>MYKKLQILSVLGTAILLGACTGADKPEGDAEVKSTPLVTLSKPVTHTFNNSIIFNATTQYQQKSVIRAGITGYIKHRGWKTGDYVKTGQVFCTITSKEQQALKNIDKGGILAQFRDPIKITSGTSGIITAVNFQNGDYVSEGDVLANLVQTSSLVLLVNVPVEYLGKVKAGTPCTVIMPDGRRVSSHLQNGLPTADPAVQTQSFIVNMGANNLPEGANLKVSISLSGPQAGLAVPVAAVQTDETQQHFWVFKLGKNNIAYKVEVQAGKISADSLQEIKSDKITATDQVIVNGAYGLADSSKVKPLPSPKGETSDK</sequence>
<name>A0A495J491_9SPHI</name>
<protein>
    <submittedName>
        <fullName evidence="3">HlyD family secretion protein</fullName>
    </submittedName>
</protein>
<dbReference type="RefSeq" id="WP_121199234.1">
    <property type="nucleotide sequence ID" value="NZ_RBKU01000001.1"/>
</dbReference>
<gene>
    <name evidence="3" type="ORF">BDD43_3991</name>
</gene>
<reference evidence="3 4" key="1">
    <citation type="submission" date="2018-10" db="EMBL/GenBank/DDBJ databases">
        <title>Genomic Encyclopedia of Archaeal and Bacterial Type Strains, Phase II (KMG-II): from individual species to whole genera.</title>
        <authorList>
            <person name="Goeker M."/>
        </authorList>
    </citation>
    <scope>NUCLEOTIDE SEQUENCE [LARGE SCALE GENOMIC DNA]</scope>
    <source>
        <strain evidence="3 4">DSM 18602</strain>
    </source>
</reference>
<feature type="domain" description="Multidrug resistance protein MdtA-like barrel-sandwich hybrid" evidence="2">
    <location>
        <begin position="66"/>
        <end position="150"/>
    </location>
</feature>
<dbReference type="EMBL" id="RBKU01000001">
    <property type="protein sequence ID" value="RKR83777.1"/>
    <property type="molecule type" value="Genomic_DNA"/>
</dbReference>
<evidence type="ECO:0000313" key="3">
    <source>
        <dbReference type="EMBL" id="RKR83777.1"/>
    </source>
</evidence>
<keyword evidence="1" id="KW-0732">Signal</keyword>
<evidence type="ECO:0000256" key="1">
    <source>
        <dbReference type="SAM" id="SignalP"/>
    </source>
</evidence>
<evidence type="ECO:0000259" key="2">
    <source>
        <dbReference type="Pfam" id="PF25917"/>
    </source>
</evidence>
<organism evidence="3 4">
    <name type="scientific">Mucilaginibacter gracilis</name>
    <dbReference type="NCBI Taxonomy" id="423350"/>
    <lineage>
        <taxon>Bacteria</taxon>
        <taxon>Pseudomonadati</taxon>
        <taxon>Bacteroidota</taxon>
        <taxon>Sphingobacteriia</taxon>
        <taxon>Sphingobacteriales</taxon>
        <taxon>Sphingobacteriaceae</taxon>
        <taxon>Mucilaginibacter</taxon>
    </lineage>
</organism>
<dbReference type="Proteomes" id="UP000268007">
    <property type="component" value="Unassembled WGS sequence"/>
</dbReference>